<evidence type="ECO:0000256" key="3">
    <source>
        <dbReference type="ARBA" id="ARBA00022737"/>
    </source>
</evidence>
<evidence type="ECO:0000256" key="7">
    <source>
        <dbReference type="SAM" id="MobiDB-lite"/>
    </source>
</evidence>
<dbReference type="InParanoid" id="A0A7R8YLT5"/>
<feature type="repeat" description="WD" evidence="6">
    <location>
        <begin position="259"/>
        <end position="292"/>
    </location>
</feature>
<name>A0A7R8YLT5_HERIL</name>
<dbReference type="EMBL" id="LR899009">
    <property type="protein sequence ID" value="CAD7077488.1"/>
    <property type="molecule type" value="Genomic_DNA"/>
</dbReference>
<comment type="subcellular location">
    <subcellularLocation>
        <location evidence="1">Nucleus</location>
    </subcellularLocation>
</comment>
<evidence type="ECO:0000256" key="5">
    <source>
        <dbReference type="ARBA" id="ARBA00040876"/>
    </source>
</evidence>
<accession>A0A7R8YLT5</accession>
<dbReference type="InterPro" id="IPR036322">
    <property type="entry name" value="WD40_repeat_dom_sf"/>
</dbReference>
<feature type="compositionally biased region" description="Acidic residues" evidence="7">
    <location>
        <begin position="1"/>
        <end position="24"/>
    </location>
</feature>
<dbReference type="InterPro" id="IPR051972">
    <property type="entry name" value="Glutamate-rich_WD_repeat"/>
</dbReference>
<dbReference type="InterPro" id="IPR020472">
    <property type="entry name" value="WD40_PAC1"/>
</dbReference>
<feature type="domain" description="Histone-binding protein RBBP4-like N-terminal" evidence="8">
    <location>
        <begin position="45"/>
        <end position="113"/>
    </location>
</feature>
<feature type="region of interest" description="Disordered" evidence="7">
    <location>
        <begin position="114"/>
        <end position="140"/>
    </location>
</feature>
<dbReference type="InterPro" id="IPR001680">
    <property type="entry name" value="WD40_rpt"/>
</dbReference>
<organism evidence="9 10">
    <name type="scientific">Hermetia illucens</name>
    <name type="common">Black soldier fly</name>
    <dbReference type="NCBI Taxonomy" id="343691"/>
    <lineage>
        <taxon>Eukaryota</taxon>
        <taxon>Metazoa</taxon>
        <taxon>Ecdysozoa</taxon>
        <taxon>Arthropoda</taxon>
        <taxon>Hexapoda</taxon>
        <taxon>Insecta</taxon>
        <taxon>Pterygota</taxon>
        <taxon>Neoptera</taxon>
        <taxon>Endopterygota</taxon>
        <taxon>Diptera</taxon>
        <taxon>Brachycera</taxon>
        <taxon>Stratiomyomorpha</taxon>
        <taxon>Stratiomyidae</taxon>
        <taxon>Hermetiinae</taxon>
        <taxon>Hermetia</taxon>
    </lineage>
</organism>
<dbReference type="SUPFAM" id="SSF50978">
    <property type="entry name" value="WD40 repeat-like"/>
    <property type="match status" value="1"/>
</dbReference>
<keyword evidence="2 6" id="KW-0853">WD repeat</keyword>
<proteinExistence type="predicted"/>
<dbReference type="Gene3D" id="2.130.10.10">
    <property type="entry name" value="YVTN repeat-like/Quinoprotein amine dehydrogenase"/>
    <property type="match status" value="1"/>
</dbReference>
<dbReference type="InterPro" id="IPR022052">
    <property type="entry name" value="Histone-bd_RBBP4-like_N"/>
</dbReference>
<evidence type="ECO:0000259" key="8">
    <source>
        <dbReference type="Pfam" id="PF12265"/>
    </source>
</evidence>
<evidence type="ECO:0000256" key="2">
    <source>
        <dbReference type="ARBA" id="ARBA00022574"/>
    </source>
</evidence>
<reference evidence="9 10" key="1">
    <citation type="submission" date="2020-11" db="EMBL/GenBank/DDBJ databases">
        <authorList>
            <person name="Wallbank WR R."/>
            <person name="Pardo Diaz C."/>
            <person name="Kozak K."/>
            <person name="Martin S."/>
            <person name="Jiggins C."/>
            <person name="Moest M."/>
            <person name="Warren A I."/>
            <person name="Generalovic N T."/>
            <person name="Byers J.R.P. K."/>
            <person name="Montejo-Kovacevich G."/>
            <person name="Yen C E."/>
        </authorList>
    </citation>
    <scope>NUCLEOTIDE SEQUENCE [LARGE SCALE GENOMIC DNA]</scope>
</reference>
<dbReference type="PROSITE" id="PS50294">
    <property type="entry name" value="WD_REPEATS_REGION"/>
    <property type="match status" value="3"/>
</dbReference>
<dbReference type="GO" id="GO:0042254">
    <property type="term" value="P:ribosome biogenesis"/>
    <property type="evidence" value="ECO:0007669"/>
    <property type="project" value="TreeGrafter"/>
</dbReference>
<dbReference type="AlphaFoldDB" id="A0A7R8YLT5"/>
<dbReference type="PROSITE" id="PS50082">
    <property type="entry name" value="WD_REPEATS_2"/>
    <property type="match status" value="3"/>
</dbReference>
<keyword evidence="4" id="KW-0539">Nucleus</keyword>
<gene>
    <name evidence="9" type="ORF">HERILL_LOCUS832</name>
</gene>
<dbReference type="InterPro" id="IPR019775">
    <property type="entry name" value="WD40_repeat_CS"/>
</dbReference>
<dbReference type="GO" id="GO:0005730">
    <property type="term" value="C:nucleolus"/>
    <property type="evidence" value="ECO:0007669"/>
    <property type="project" value="TreeGrafter"/>
</dbReference>
<feature type="repeat" description="WD" evidence="6">
    <location>
        <begin position="351"/>
        <end position="393"/>
    </location>
</feature>
<sequence>MEEDNEMQIDENVSDMDESEDDSDSESKSEGKKGVYLPGQPLAEDEELVCDDSAYIMMHQAHTGAPCLSFDIIQDELGDNRETFPLTAYIVAGTQAAQAHVNNVIVMKMSNLHRTSKEREDDEESDSSEEEEEDDEKKPRMNCALVRHQGCVNRIRATRIGNENFAASWSELGRVNIWKLDDMIEKVDEGSANPTDKKHIRSELDLKPVYTFTGHQQEGFAIDWNTVSQGVLATGDCRRDIHIWQPSEGGKWNVDQRPLVGHTASVEDLQWSPNEKSVLASCSVDKSVRIWDCRAAPHKACMLTCPDAHDSDVNVLSWNRNEPFLASGGDDGLLHIWDLRQFQSGKPIASFKHHTNYITTVEWHPKDSTVLASGGADDQIALWDLAVEKDDETATEKAANQDELNNLPPQLLFIHQGQQDVKEIHWHPQLPGVILSTAHSGFNIFRTISV</sequence>
<evidence type="ECO:0000313" key="9">
    <source>
        <dbReference type="EMBL" id="CAD7077488.1"/>
    </source>
</evidence>
<dbReference type="SMART" id="SM00320">
    <property type="entry name" value="WD40"/>
    <property type="match status" value="6"/>
</dbReference>
<keyword evidence="10" id="KW-1185">Reference proteome</keyword>
<dbReference type="PROSITE" id="PS00678">
    <property type="entry name" value="WD_REPEATS_1"/>
    <property type="match status" value="2"/>
</dbReference>
<keyword evidence="3" id="KW-0677">Repeat</keyword>
<dbReference type="InterPro" id="IPR015943">
    <property type="entry name" value="WD40/YVTN_repeat-like_dom_sf"/>
</dbReference>
<dbReference type="PRINTS" id="PR00320">
    <property type="entry name" value="GPROTEINBRPT"/>
</dbReference>
<evidence type="ECO:0000256" key="6">
    <source>
        <dbReference type="PROSITE-ProRule" id="PRU00221"/>
    </source>
</evidence>
<feature type="compositionally biased region" description="Acidic residues" evidence="7">
    <location>
        <begin position="120"/>
        <end position="135"/>
    </location>
</feature>
<protein>
    <recommendedName>
        <fullName evidence="5">Glutamate-rich WD repeat-containing protein 1</fullName>
    </recommendedName>
</protein>
<dbReference type="PANTHER" id="PTHR45903:SF1">
    <property type="entry name" value="GLUTAMATE-RICH WD REPEAT-CONTAINING PROTEIN 1"/>
    <property type="match status" value="1"/>
</dbReference>
<feature type="region of interest" description="Disordered" evidence="7">
    <location>
        <begin position="1"/>
        <end position="40"/>
    </location>
</feature>
<dbReference type="PANTHER" id="PTHR45903">
    <property type="entry name" value="GLUTAMATE-RICH WD REPEAT-CONTAINING PROTEIN 1"/>
    <property type="match status" value="1"/>
</dbReference>
<evidence type="ECO:0000256" key="1">
    <source>
        <dbReference type="ARBA" id="ARBA00004123"/>
    </source>
</evidence>
<dbReference type="Pfam" id="PF00400">
    <property type="entry name" value="WD40"/>
    <property type="match status" value="3"/>
</dbReference>
<dbReference type="OrthoDB" id="2161379at2759"/>
<dbReference type="Pfam" id="PF12265">
    <property type="entry name" value="CAF1C_H4-bd"/>
    <property type="match status" value="1"/>
</dbReference>
<evidence type="ECO:0000313" key="10">
    <source>
        <dbReference type="Proteomes" id="UP000594454"/>
    </source>
</evidence>
<dbReference type="Proteomes" id="UP000594454">
    <property type="component" value="Chromosome 1"/>
</dbReference>
<feature type="repeat" description="WD" evidence="6">
    <location>
        <begin position="306"/>
        <end position="340"/>
    </location>
</feature>
<dbReference type="FunCoup" id="A0A7R8YLT5">
    <property type="interactions" value="1165"/>
</dbReference>
<evidence type="ECO:0000256" key="4">
    <source>
        <dbReference type="ARBA" id="ARBA00023242"/>
    </source>
</evidence>
<dbReference type="OMA" id="RHWKPNA"/>